<dbReference type="EMBL" id="CP029193">
    <property type="protein sequence ID" value="QES25897.1"/>
    <property type="molecule type" value="Genomic_DNA"/>
</dbReference>
<proteinExistence type="predicted"/>
<reference evidence="1 2" key="1">
    <citation type="submission" date="2018-05" db="EMBL/GenBank/DDBJ databases">
        <title>Streptomyces venezuelae.</title>
        <authorList>
            <person name="Kim W."/>
            <person name="Lee N."/>
            <person name="Cho B.-K."/>
        </authorList>
    </citation>
    <scope>NUCLEOTIDE SEQUENCE [LARGE SCALE GENOMIC DNA]</scope>
    <source>
        <strain evidence="1 2">ATCC 14583</strain>
    </source>
</reference>
<evidence type="ECO:0000313" key="1">
    <source>
        <dbReference type="EMBL" id="QES25897.1"/>
    </source>
</evidence>
<dbReference type="RefSeq" id="WP_150165324.1">
    <property type="nucleotide sequence ID" value="NZ_CP029193.1"/>
</dbReference>
<sequence length="85" mass="9325">MATRQIVCHIAVCDVCGQRPPDDYHWDDPQVAVDMAAEEADWTRIGDTLVCGTTDPLHDRARGGESPALLRPTRAAMTITYTEVA</sequence>
<name>A0A5P2B7B5_STRVZ</name>
<dbReference type="AlphaFoldDB" id="A0A5P2B7B5"/>
<protein>
    <submittedName>
        <fullName evidence="1">Uncharacterized protein</fullName>
    </submittedName>
</protein>
<dbReference type="OrthoDB" id="4247949at2"/>
<organism evidence="1 2">
    <name type="scientific">Streptomyces venezuelae</name>
    <dbReference type="NCBI Taxonomy" id="54571"/>
    <lineage>
        <taxon>Bacteria</taxon>
        <taxon>Bacillati</taxon>
        <taxon>Actinomycetota</taxon>
        <taxon>Actinomycetes</taxon>
        <taxon>Kitasatosporales</taxon>
        <taxon>Streptomycetaceae</taxon>
        <taxon>Streptomyces</taxon>
    </lineage>
</organism>
<dbReference type="Proteomes" id="UP000323046">
    <property type="component" value="Chromosome"/>
</dbReference>
<gene>
    <name evidence="1" type="ORF">DEJ47_04985</name>
</gene>
<evidence type="ECO:0000313" key="2">
    <source>
        <dbReference type="Proteomes" id="UP000323046"/>
    </source>
</evidence>
<accession>A0A5P2B7B5</accession>
<keyword evidence="2" id="KW-1185">Reference proteome</keyword>